<dbReference type="OrthoDB" id="9798107at2"/>
<evidence type="ECO:0000313" key="4">
    <source>
        <dbReference type="EMBL" id="SHF14233.1"/>
    </source>
</evidence>
<dbReference type="EMBL" id="FQUG01000007">
    <property type="protein sequence ID" value="SHF14233.1"/>
    <property type="molecule type" value="Genomic_DNA"/>
</dbReference>
<dbReference type="GO" id="GO:0016787">
    <property type="term" value="F:hydrolase activity"/>
    <property type="evidence" value="ECO:0007669"/>
    <property type="project" value="UniProtKB-KW"/>
</dbReference>
<reference evidence="4 5" key="1">
    <citation type="submission" date="2016-11" db="EMBL/GenBank/DDBJ databases">
        <authorList>
            <person name="Jaros S."/>
            <person name="Januszkiewicz K."/>
            <person name="Wedrychowicz H."/>
        </authorList>
    </citation>
    <scope>NUCLEOTIDE SEQUENCE [LARGE SCALE GENOMIC DNA]</scope>
    <source>
        <strain evidence="4 5">DSM 10502</strain>
    </source>
</reference>
<dbReference type="AlphaFoldDB" id="A0A1M4Z834"/>
<keyword evidence="5" id="KW-1185">Reference proteome</keyword>
<organism evidence="4 5">
    <name type="scientific">Schwartzia succinivorans DSM 10502</name>
    <dbReference type="NCBI Taxonomy" id="1123243"/>
    <lineage>
        <taxon>Bacteria</taxon>
        <taxon>Bacillati</taxon>
        <taxon>Bacillota</taxon>
        <taxon>Negativicutes</taxon>
        <taxon>Selenomonadales</taxon>
        <taxon>Selenomonadaceae</taxon>
        <taxon>Schwartzia</taxon>
    </lineage>
</organism>
<keyword evidence="3" id="KW-0479">Metal-binding</keyword>
<name>A0A1M4Z834_9FIRM</name>
<sequence>MKRDQIKAMVYGHAIGDALGVPVEFQTREQLSRNPIEDMQGGGTYNMPAGSWSDDTSMTLCVLDSLSEKGSIDYENIMQHFMRWLDSEYTPTGKVFDIGHGTMKALMRYKKGAKPLESGGRSERDNGNGSLMRISPVPLFLALTKDKLDDEAMELVHKVSSLTHAHPRSLIACGIYTHIAFGLLKGKGVTDAITDGITSAEEYYSEHSEFMLEKEMYDRVWNLRRFKALQEADIRSSGYVIDTLEASLWCFMTTKSYRACVLKAVNLGEDTDTVAAIAGGLAGLAYGWYDIQDDWKKKLLRTDFIDGVCERFADKFNIGN</sequence>
<dbReference type="RefSeq" id="WP_072936036.1">
    <property type="nucleotide sequence ID" value="NZ_FQUG01000007.1"/>
</dbReference>
<dbReference type="PANTHER" id="PTHR16222:SF24">
    <property type="entry name" value="ADP-RIBOSYLHYDROLASE ARH3"/>
    <property type="match status" value="1"/>
</dbReference>
<feature type="binding site" evidence="3">
    <location>
        <position position="53"/>
    </location>
    <ligand>
        <name>Mg(2+)</name>
        <dbReference type="ChEBI" id="CHEBI:18420"/>
        <label>1</label>
    </ligand>
</feature>
<evidence type="ECO:0000256" key="1">
    <source>
        <dbReference type="ARBA" id="ARBA00010702"/>
    </source>
</evidence>
<keyword evidence="2 4" id="KW-0378">Hydrolase</keyword>
<gene>
    <name evidence="4" type="ORF">SAMN02745190_01961</name>
</gene>
<dbReference type="Gene3D" id="1.10.4080.10">
    <property type="entry name" value="ADP-ribosylation/Crystallin J1"/>
    <property type="match status" value="1"/>
</dbReference>
<evidence type="ECO:0000256" key="3">
    <source>
        <dbReference type="PIRSR" id="PIRSR605502-1"/>
    </source>
</evidence>
<dbReference type="InterPro" id="IPR005502">
    <property type="entry name" value="Ribosyl_crysJ1"/>
</dbReference>
<dbReference type="Pfam" id="PF03747">
    <property type="entry name" value="ADP_ribosyl_GH"/>
    <property type="match status" value="1"/>
</dbReference>
<evidence type="ECO:0000313" key="5">
    <source>
        <dbReference type="Proteomes" id="UP000184404"/>
    </source>
</evidence>
<dbReference type="InterPro" id="IPR036705">
    <property type="entry name" value="Ribosyl_crysJ1_sf"/>
</dbReference>
<feature type="binding site" evidence="3">
    <location>
        <position position="273"/>
    </location>
    <ligand>
        <name>Mg(2+)</name>
        <dbReference type="ChEBI" id="CHEBI:18420"/>
        <label>1</label>
    </ligand>
</feature>
<evidence type="ECO:0000256" key="2">
    <source>
        <dbReference type="ARBA" id="ARBA00022801"/>
    </source>
</evidence>
<comment type="cofactor">
    <cofactor evidence="3">
        <name>Mg(2+)</name>
        <dbReference type="ChEBI" id="CHEBI:18420"/>
    </cofactor>
    <text evidence="3">Binds 2 magnesium ions per subunit.</text>
</comment>
<dbReference type="SUPFAM" id="SSF101478">
    <property type="entry name" value="ADP-ribosylglycohydrolase"/>
    <property type="match status" value="1"/>
</dbReference>
<dbReference type="GO" id="GO:0046872">
    <property type="term" value="F:metal ion binding"/>
    <property type="evidence" value="ECO:0007669"/>
    <property type="project" value="UniProtKB-KW"/>
</dbReference>
<feature type="binding site" evidence="3">
    <location>
        <position position="54"/>
    </location>
    <ligand>
        <name>Mg(2+)</name>
        <dbReference type="ChEBI" id="CHEBI:18420"/>
        <label>1</label>
    </ligand>
</feature>
<protein>
    <submittedName>
        <fullName evidence="4">ADP-ribosylglycohydrolase</fullName>
    </submittedName>
</protein>
<dbReference type="STRING" id="1123243.SAMN02745190_01961"/>
<dbReference type="InterPro" id="IPR050792">
    <property type="entry name" value="ADP-ribosylglycohydrolase"/>
</dbReference>
<feature type="binding site" evidence="3">
    <location>
        <position position="55"/>
    </location>
    <ligand>
        <name>Mg(2+)</name>
        <dbReference type="ChEBI" id="CHEBI:18420"/>
        <label>1</label>
    </ligand>
</feature>
<feature type="binding site" evidence="3">
    <location>
        <position position="272"/>
    </location>
    <ligand>
        <name>Mg(2+)</name>
        <dbReference type="ChEBI" id="CHEBI:18420"/>
        <label>1</label>
    </ligand>
</feature>
<proteinExistence type="inferred from homology"/>
<feature type="binding site" evidence="3">
    <location>
        <position position="270"/>
    </location>
    <ligand>
        <name>Mg(2+)</name>
        <dbReference type="ChEBI" id="CHEBI:18420"/>
        <label>1</label>
    </ligand>
</feature>
<dbReference type="PANTHER" id="PTHR16222">
    <property type="entry name" value="ADP-RIBOSYLGLYCOHYDROLASE"/>
    <property type="match status" value="1"/>
</dbReference>
<dbReference type="Proteomes" id="UP000184404">
    <property type="component" value="Unassembled WGS sequence"/>
</dbReference>
<keyword evidence="3" id="KW-0460">Magnesium</keyword>
<accession>A0A1M4Z834</accession>
<comment type="similarity">
    <text evidence="1">Belongs to the ADP-ribosylglycohydrolase family.</text>
</comment>